<accession>A0A1D3UI46</accession>
<dbReference type="Proteomes" id="UP000182057">
    <property type="component" value="Unassembled WGS sequence"/>
</dbReference>
<evidence type="ECO:0000313" key="1">
    <source>
        <dbReference type="EMBL" id="SCQ19802.1"/>
    </source>
</evidence>
<reference evidence="1 2" key="1">
    <citation type="submission" date="2016-09" db="EMBL/GenBank/DDBJ databases">
        <authorList>
            <person name="Capua I."/>
            <person name="De Benedictis P."/>
            <person name="Joannis T."/>
            <person name="Lombin L.H."/>
            <person name="Cattoli G."/>
        </authorList>
    </citation>
    <scope>NUCLEOTIDE SEQUENCE [LARGE SCALE GENOMIC DNA]</scope>
    <source>
        <strain evidence="1 2">UB20</strain>
    </source>
</reference>
<proteinExistence type="predicted"/>
<name>A0A1D3UI46_TANFO</name>
<gene>
    <name evidence="1" type="ORF">TFUB20_00819</name>
</gene>
<dbReference type="AlphaFoldDB" id="A0A1D3UI46"/>
<organism evidence="1 2">
    <name type="scientific">Tannerella forsythia</name>
    <name type="common">Bacteroides forsythus</name>
    <dbReference type="NCBI Taxonomy" id="28112"/>
    <lineage>
        <taxon>Bacteria</taxon>
        <taxon>Pseudomonadati</taxon>
        <taxon>Bacteroidota</taxon>
        <taxon>Bacteroidia</taxon>
        <taxon>Bacteroidales</taxon>
        <taxon>Tannerellaceae</taxon>
        <taxon>Tannerella</taxon>
    </lineage>
</organism>
<dbReference type="EMBL" id="FMMM01000029">
    <property type="protein sequence ID" value="SCQ19802.1"/>
    <property type="molecule type" value="Genomic_DNA"/>
</dbReference>
<evidence type="ECO:0000313" key="2">
    <source>
        <dbReference type="Proteomes" id="UP000182057"/>
    </source>
</evidence>
<protein>
    <submittedName>
        <fullName evidence="1">Uncharacterized protein</fullName>
    </submittedName>
</protein>
<sequence>MLYGFLPYVQPIFATDAKLQDKFQFTHRPIKIKLKATMFFKYRCEMNFFRFILLCFWRIDVAVGAIKAENSFNISMLEVTVSNHARRTGIDISHFFVFDIFSAIIRTNILQLHLFSFTLQPLSRFKQYLCIIITSVFLLFLFDFWKNPEGGIGISATEKDTSSIKK</sequence>